<evidence type="ECO:0000313" key="2">
    <source>
        <dbReference type="Proteomes" id="UP000283380"/>
    </source>
</evidence>
<proteinExistence type="predicted"/>
<name>A0ABX9LX28_9LACO</name>
<dbReference type="EMBL" id="QOCU01000001">
    <property type="protein sequence ID" value="RHW53590.1"/>
    <property type="molecule type" value="Genomic_DNA"/>
</dbReference>
<gene>
    <name evidence="1" type="ORF">DS834_01245</name>
</gene>
<organism evidence="1 2">
    <name type="scientific">Lactobacillus bombicola</name>
    <dbReference type="NCBI Taxonomy" id="1505723"/>
    <lineage>
        <taxon>Bacteria</taxon>
        <taxon>Bacillati</taxon>
        <taxon>Bacillota</taxon>
        <taxon>Bacilli</taxon>
        <taxon>Lactobacillales</taxon>
        <taxon>Lactobacillaceae</taxon>
        <taxon>Lactobacillus</taxon>
    </lineage>
</organism>
<reference evidence="1 2" key="1">
    <citation type="submission" date="2018-07" db="EMBL/GenBank/DDBJ databases">
        <title>Genome sequences of six Lactobacillus spp. isolated from bumble bee guts.</title>
        <authorList>
            <person name="Motta E.V.S."/>
            <person name="Moran N.A."/>
        </authorList>
    </citation>
    <scope>NUCLEOTIDE SEQUENCE [LARGE SCALE GENOMIC DNA]</scope>
    <source>
        <strain evidence="1 2">BI-4G</strain>
    </source>
</reference>
<dbReference type="Proteomes" id="UP000283380">
    <property type="component" value="Unassembled WGS sequence"/>
</dbReference>
<dbReference type="RefSeq" id="WP_118896859.1">
    <property type="nucleotide sequence ID" value="NZ_QOCT01000010.1"/>
</dbReference>
<protein>
    <submittedName>
        <fullName evidence="1">Uncharacterized protein</fullName>
    </submittedName>
</protein>
<accession>A0ABX9LX28</accession>
<evidence type="ECO:0000313" key="1">
    <source>
        <dbReference type="EMBL" id="RHW53590.1"/>
    </source>
</evidence>
<keyword evidence="2" id="KW-1185">Reference proteome</keyword>
<comment type="caution">
    <text evidence="1">The sequence shown here is derived from an EMBL/GenBank/DDBJ whole genome shotgun (WGS) entry which is preliminary data.</text>
</comment>
<sequence>MKNVRVEKLNNYIYFYFDRDGNRVPLIAGASLGQYFSTEIAPDKETKKLILELLPKDQLFTEIFIWVDGTEFKIGRVDF</sequence>